<dbReference type="EMBL" id="JBHEZY010000002">
    <property type="protein sequence ID" value="MFC1430132.1"/>
    <property type="molecule type" value="Genomic_DNA"/>
</dbReference>
<sequence length="95" mass="10207">VVAVRCHHHGAPRTLRCSFPHRTTPGGPVDENRRRPRTQIAVLALFCALNTTALLMSVALPPGSTRTGAMTVLSATLILLIAVIGALFGSLRRQR</sequence>
<keyword evidence="1" id="KW-0812">Transmembrane</keyword>
<comment type="caution">
    <text evidence="2">The sequence shown here is derived from an EMBL/GenBank/DDBJ whole genome shotgun (WGS) entry which is preliminary data.</text>
</comment>
<keyword evidence="1" id="KW-0472">Membrane</keyword>
<keyword evidence="1" id="KW-1133">Transmembrane helix</keyword>
<evidence type="ECO:0000313" key="3">
    <source>
        <dbReference type="Proteomes" id="UP001592530"/>
    </source>
</evidence>
<evidence type="ECO:0000256" key="1">
    <source>
        <dbReference type="SAM" id="Phobius"/>
    </source>
</evidence>
<feature type="transmembrane region" description="Helical" evidence="1">
    <location>
        <begin position="40"/>
        <end position="60"/>
    </location>
</feature>
<dbReference type="Proteomes" id="UP001592530">
    <property type="component" value="Unassembled WGS sequence"/>
</dbReference>
<reference evidence="2 3" key="1">
    <citation type="submission" date="2024-09" db="EMBL/GenBank/DDBJ databases">
        <authorList>
            <person name="Lee S.D."/>
        </authorList>
    </citation>
    <scope>NUCLEOTIDE SEQUENCE [LARGE SCALE GENOMIC DNA]</scope>
    <source>
        <strain evidence="2 3">N1-3</strain>
    </source>
</reference>
<feature type="non-terminal residue" evidence="2">
    <location>
        <position position="1"/>
    </location>
</feature>
<proteinExistence type="predicted"/>
<evidence type="ECO:0008006" key="4">
    <source>
        <dbReference type="Google" id="ProtNLM"/>
    </source>
</evidence>
<name>A0ABV6WWL9_9ACTN</name>
<evidence type="ECO:0000313" key="2">
    <source>
        <dbReference type="EMBL" id="MFC1430132.1"/>
    </source>
</evidence>
<organism evidence="2 3">
    <name type="scientific">Streptacidiphilus alkalitolerans</name>
    <dbReference type="NCBI Taxonomy" id="3342712"/>
    <lineage>
        <taxon>Bacteria</taxon>
        <taxon>Bacillati</taxon>
        <taxon>Actinomycetota</taxon>
        <taxon>Actinomycetes</taxon>
        <taxon>Kitasatosporales</taxon>
        <taxon>Streptomycetaceae</taxon>
        <taxon>Streptacidiphilus</taxon>
    </lineage>
</organism>
<gene>
    <name evidence="2" type="ORF">ACEZDB_05595</name>
</gene>
<protein>
    <recommendedName>
        <fullName evidence="4">Gram-positive cocci surface proteins LPxTG domain-containing protein</fullName>
    </recommendedName>
</protein>
<dbReference type="RefSeq" id="WP_380549384.1">
    <property type="nucleotide sequence ID" value="NZ_JBHEZY010000002.1"/>
</dbReference>
<accession>A0ABV6WWL9</accession>
<feature type="transmembrane region" description="Helical" evidence="1">
    <location>
        <begin position="72"/>
        <end position="91"/>
    </location>
</feature>